<dbReference type="Pfam" id="PF00628">
    <property type="entry name" value="PHD"/>
    <property type="match status" value="1"/>
</dbReference>
<gene>
    <name evidence="6" type="ORF">E2C01_083108</name>
</gene>
<comment type="caution">
    <text evidence="6">The sequence shown here is derived from an EMBL/GenBank/DDBJ whole genome shotgun (WGS) entry which is preliminary data.</text>
</comment>
<dbReference type="InterPro" id="IPR019787">
    <property type="entry name" value="Znf_PHD-finger"/>
</dbReference>
<evidence type="ECO:0000313" key="7">
    <source>
        <dbReference type="Proteomes" id="UP000324222"/>
    </source>
</evidence>
<evidence type="ECO:0000256" key="3">
    <source>
        <dbReference type="ARBA" id="ARBA00022833"/>
    </source>
</evidence>
<evidence type="ECO:0000256" key="4">
    <source>
        <dbReference type="SAM" id="MobiDB-lite"/>
    </source>
</evidence>
<protein>
    <recommendedName>
        <fullName evidence="5">PHD-type domain-containing protein</fullName>
    </recommendedName>
</protein>
<sequence length="90" mass="9831">MVPTLLRTKKNSPPRHGDSSDGGCKTMIVKVFKGEVNNRGNSIACEFCGDWYHTRCAGLKEASQRLLSNDFLIGLCPECLVVGGETKSKE</sequence>
<proteinExistence type="predicted"/>
<keyword evidence="1" id="KW-0479">Metal-binding</keyword>
<feature type="region of interest" description="Disordered" evidence="4">
    <location>
        <begin position="1"/>
        <end position="22"/>
    </location>
</feature>
<feature type="domain" description="PHD-type" evidence="5">
    <location>
        <begin position="37"/>
        <end position="79"/>
    </location>
</feature>
<dbReference type="GO" id="GO:0008270">
    <property type="term" value="F:zinc ion binding"/>
    <property type="evidence" value="ECO:0007669"/>
    <property type="project" value="UniProtKB-KW"/>
</dbReference>
<evidence type="ECO:0000256" key="1">
    <source>
        <dbReference type="ARBA" id="ARBA00022723"/>
    </source>
</evidence>
<evidence type="ECO:0000256" key="2">
    <source>
        <dbReference type="ARBA" id="ARBA00022771"/>
    </source>
</evidence>
<reference evidence="6 7" key="1">
    <citation type="submission" date="2019-05" db="EMBL/GenBank/DDBJ databases">
        <title>Another draft genome of Portunus trituberculatus and its Hox gene families provides insights of decapod evolution.</title>
        <authorList>
            <person name="Jeong J.-H."/>
            <person name="Song I."/>
            <person name="Kim S."/>
            <person name="Choi T."/>
            <person name="Kim D."/>
            <person name="Ryu S."/>
            <person name="Kim W."/>
        </authorList>
    </citation>
    <scope>NUCLEOTIDE SEQUENCE [LARGE SCALE GENOMIC DNA]</scope>
    <source>
        <tissue evidence="6">Muscle</tissue>
    </source>
</reference>
<dbReference type="InterPro" id="IPR013083">
    <property type="entry name" value="Znf_RING/FYVE/PHD"/>
</dbReference>
<dbReference type="Proteomes" id="UP000324222">
    <property type="component" value="Unassembled WGS sequence"/>
</dbReference>
<keyword evidence="3" id="KW-0862">Zinc</keyword>
<dbReference type="Gene3D" id="3.30.40.10">
    <property type="entry name" value="Zinc/RING finger domain, C3HC4 (zinc finger)"/>
    <property type="match status" value="1"/>
</dbReference>
<name>A0A5B7IU15_PORTR</name>
<evidence type="ECO:0000259" key="5">
    <source>
        <dbReference type="Pfam" id="PF00628"/>
    </source>
</evidence>
<accession>A0A5B7IU15</accession>
<keyword evidence="7" id="KW-1185">Reference proteome</keyword>
<organism evidence="6 7">
    <name type="scientific">Portunus trituberculatus</name>
    <name type="common">Swimming crab</name>
    <name type="synonym">Neptunus trituberculatus</name>
    <dbReference type="NCBI Taxonomy" id="210409"/>
    <lineage>
        <taxon>Eukaryota</taxon>
        <taxon>Metazoa</taxon>
        <taxon>Ecdysozoa</taxon>
        <taxon>Arthropoda</taxon>
        <taxon>Crustacea</taxon>
        <taxon>Multicrustacea</taxon>
        <taxon>Malacostraca</taxon>
        <taxon>Eumalacostraca</taxon>
        <taxon>Eucarida</taxon>
        <taxon>Decapoda</taxon>
        <taxon>Pleocyemata</taxon>
        <taxon>Brachyura</taxon>
        <taxon>Eubrachyura</taxon>
        <taxon>Portunoidea</taxon>
        <taxon>Portunidae</taxon>
        <taxon>Portuninae</taxon>
        <taxon>Portunus</taxon>
    </lineage>
</organism>
<dbReference type="InterPro" id="IPR011011">
    <property type="entry name" value="Znf_FYVE_PHD"/>
</dbReference>
<dbReference type="EMBL" id="VSRR010077030">
    <property type="protein sequence ID" value="MPC88210.1"/>
    <property type="molecule type" value="Genomic_DNA"/>
</dbReference>
<dbReference type="AlphaFoldDB" id="A0A5B7IU15"/>
<keyword evidence="2" id="KW-0863">Zinc-finger</keyword>
<evidence type="ECO:0000313" key="6">
    <source>
        <dbReference type="EMBL" id="MPC88210.1"/>
    </source>
</evidence>
<dbReference type="SUPFAM" id="SSF57903">
    <property type="entry name" value="FYVE/PHD zinc finger"/>
    <property type="match status" value="1"/>
</dbReference>